<accession>A0A6G7ZLI1</accession>
<name>A0A6G7ZLI1_9SPHN</name>
<feature type="signal peptide" evidence="1">
    <location>
        <begin position="1"/>
        <end position="15"/>
    </location>
</feature>
<dbReference type="Pfam" id="PF20101">
    <property type="entry name" value="DUF6491"/>
    <property type="match status" value="1"/>
</dbReference>
<dbReference type="PROSITE" id="PS51257">
    <property type="entry name" value="PROKAR_LIPOPROTEIN"/>
    <property type="match status" value="1"/>
</dbReference>
<evidence type="ECO:0008006" key="4">
    <source>
        <dbReference type="Google" id="ProtNLM"/>
    </source>
</evidence>
<feature type="chain" id="PRO_5026309575" description="Lipoprotein" evidence="1">
    <location>
        <begin position="16"/>
        <end position="128"/>
    </location>
</feature>
<organism evidence="2 3">
    <name type="scientific">Sphingomonas sinipercae</name>
    <dbReference type="NCBI Taxonomy" id="2714944"/>
    <lineage>
        <taxon>Bacteria</taxon>
        <taxon>Pseudomonadati</taxon>
        <taxon>Pseudomonadota</taxon>
        <taxon>Alphaproteobacteria</taxon>
        <taxon>Sphingomonadales</taxon>
        <taxon>Sphingomonadaceae</taxon>
        <taxon>Sphingomonas</taxon>
    </lineage>
</organism>
<dbReference type="EMBL" id="CP049871">
    <property type="protein sequence ID" value="QIL01756.1"/>
    <property type="molecule type" value="Genomic_DNA"/>
</dbReference>
<gene>
    <name evidence="2" type="ORF">G7078_02445</name>
</gene>
<evidence type="ECO:0000313" key="2">
    <source>
        <dbReference type="EMBL" id="QIL01756.1"/>
    </source>
</evidence>
<sequence length="128" mass="13391">MRRFTATAASLCALAAAGCTQVPSPAVPVARSNGGTCFNANQVRHFSTIADDVVDVQVGGSRFYRLQLSGTCNSSVSNPRAVLRTLGGGSWICGGLDAQIVFPDAFGSERCLVTGVTQIPKPLYGVRR</sequence>
<evidence type="ECO:0000313" key="3">
    <source>
        <dbReference type="Proteomes" id="UP000502502"/>
    </source>
</evidence>
<proteinExistence type="predicted"/>
<dbReference type="Proteomes" id="UP000502502">
    <property type="component" value="Chromosome"/>
</dbReference>
<dbReference type="KEGG" id="ssin:G7078_02445"/>
<keyword evidence="3" id="KW-1185">Reference proteome</keyword>
<dbReference type="RefSeq" id="WP_166092634.1">
    <property type="nucleotide sequence ID" value="NZ_CP049871.1"/>
</dbReference>
<dbReference type="AlphaFoldDB" id="A0A6G7ZLI1"/>
<keyword evidence="1" id="KW-0732">Signal</keyword>
<evidence type="ECO:0000256" key="1">
    <source>
        <dbReference type="SAM" id="SignalP"/>
    </source>
</evidence>
<protein>
    <recommendedName>
        <fullName evidence="4">Lipoprotein</fullName>
    </recommendedName>
</protein>
<dbReference type="InterPro" id="IPR045500">
    <property type="entry name" value="DUF6491"/>
</dbReference>
<reference evidence="2 3" key="1">
    <citation type="submission" date="2020-03" db="EMBL/GenBank/DDBJ databases">
        <title>Sphingomonas sp. nov., isolated from fish.</title>
        <authorList>
            <person name="Hyun D.-W."/>
            <person name="Bae J.-W."/>
        </authorList>
    </citation>
    <scope>NUCLEOTIDE SEQUENCE [LARGE SCALE GENOMIC DNA]</scope>
    <source>
        <strain evidence="2 3">HDW15C</strain>
    </source>
</reference>